<feature type="compositionally biased region" description="Basic and acidic residues" evidence="2">
    <location>
        <begin position="167"/>
        <end position="185"/>
    </location>
</feature>
<dbReference type="Proteomes" id="UP000818029">
    <property type="component" value="Chromosome A13"/>
</dbReference>
<gene>
    <name evidence="5" type="primary">LOC107944356</name>
</gene>
<dbReference type="PROSITE" id="PS50158">
    <property type="entry name" value="ZF_CCHC"/>
    <property type="match status" value="1"/>
</dbReference>
<dbReference type="PANTHER" id="PTHR34482:SF36">
    <property type="entry name" value="RETROTRANSPOSON GAG DOMAIN-CONTAINING PROTEIN"/>
    <property type="match status" value="1"/>
</dbReference>
<organism evidence="4 5">
    <name type="scientific">Gossypium hirsutum</name>
    <name type="common">Upland cotton</name>
    <name type="synonym">Gossypium mexicanum</name>
    <dbReference type="NCBI Taxonomy" id="3635"/>
    <lineage>
        <taxon>Eukaryota</taxon>
        <taxon>Viridiplantae</taxon>
        <taxon>Streptophyta</taxon>
        <taxon>Embryophyta</taxon>
        <taxon>Tracheophyta</taxon>
        <taxon>Spermatophyta</taxon>
        <taxon>Magnoliopsida</taxon>
        <taxon>eudicotyledons</taxon>
        <taxon>Gunneridae</taxon>
        <taxon>Pentapetalae</taxon>
        <taxon>rosids</taxon>
        <taxon>malvids</taxon>
        <taxon>Malvales</taxon>
        <taxon>Malvaceae</taxon>
        <taxon>Malvoideae</taxon>
        <taxon>Gossypium</taxon>
    </lineage>
</organism>
<dbReference type="GO" id="GO:0003676">
    <property type="term" value="F:nucleic acid binding"/>
    <property type="evidence" value="ECO:0007669"/>
    <property type="project" value="InterPro"/>
</dbReference>
<dbReference type="PANTHER" id="PTHR34482">
    <property type="entry name" value="DNA DAMAGE-INDUCIBLE PROTEIN 1-LIKE"/>
    <property type="match status" value="1"/>
</dbReference>
<dbReference type="InterPro" id="IPR001878">
    <property type="entry name" value="Znf_CCHC"/>
</dbReference>
<dbReference type="Pfam" id="PF03732">
    <property type="entry name" value="Retrotrans_gag"/>
    <property type="match status" value="1"/>
</dbReference>
<keyword evidence="1" id="KW-0479">Metal-binding</keyword>
<dbReference type="GeneID" id="107944356"/>
<evidence type="ECO:0000256" key="1">
    <source>
        <dbReference type="PROSITE-ProRule" id="PRU00047"/>
    </source>
</evidence>
<reference evidence="4" key="1">
    <citation type="journal article" date="2020" name="Nat. Genet.">
        <title>Genomic diversifications of five Gossypium allopolyploid species and their impact on cotton improvement.</title>
        <authorList>
            <person name="Chen Z.J."/>
            <person name="Sreedasyam A."/>
            <person name="Ando A."/>
            <person name="Song Q."/>
            <person name="De Santiago L.M."/>
            <person name="Hulse-Kemp A.M."/>
            <person name="Ding M."/>
            <person name="Ye W."/>
            <person name="Kirkbride R.C."/>
            <person name="Jenkins J."/>
            <person name="Plott C."/>
            <person name="Lovell J."/>
            <person name="Lin Y.M."/>
            <person name="Vaughn R."/>
            <person name="Liu B."/>
            <person name="Simpson S."/>
            <person name="Scheffler B.E."/>
            <person name="Wen L."/>
            <person name="Saski C.A."/>
            <person name="Grover C.E."/>
            <person name="Hu G."/>
            <person name="Conover J.L."/>
            <person name="Carlson J.W."/>
            <person name="Shu S."/>
            <person name="Boston L.B."/>
            <person name="Williams M."/>
            <person name="Peterson D.G."/>
            <person name="McGee K."/>
            <person name="Jones D.C."/>
            <person name="Wendel J.F."/>
            <person name="Stelly D.M."/>
            <person name="Grimwood J."/>
            <person name="Schmutz J."/>
        </authorList>
    </citation>
    <scope>NUCLEOTIDE SEQUENCE [LARGE SCALE GENOMIC DNA]</scope>
    <source>
        <strain evidence="4">cv. TM-1</strain>
    </source>
</reference>
<keyword evidence="1" id="KW-0863">Zinc-finger</keyword>
<dbReference type="GO" id="GO:0008270">
    <property type="term" value="F:zinc ion binding"/>
    <property type="evidence" value="ECO:0007669"/>
    <property type="project" value="UniProtKB-KW"/>
</dbReference>
<feature type="domain" description="CCHC-type" evidence="3">
    <location>
        <begin position="236"/>
        <end position="250"/>
    </location>
</feature>
<dbReference type="PaxDb" id="3635-A0A1U8N798"/>
<dbReference type="RefSeq" id="XP_016733674.1">
    <property type="nucleotide sequence ID" value="XM_016878185.1"/>
</dbReference>
<feature type="region of interest" description="Disordered" evidence="2">
    <location>
        <begin position="167"/>
        <end position="204"/>
    </location>
</feature>
<dbReference type="InterPro" id="IPR005162">
    <property type="entry name" value="Retrotrans_gag_dom"/>
</dbReference>
<dbReference type="AlphaFoldDB" id="A0A1U8N798"/>
<accession>A0A1U8N798</accession>
<sequence length="417" mass="47969">MTPIEWAEIFRGIVGVALSVPKYWMEATEHIMDDLDFSDKQKLKGAVPLLRDEAYQWWLTVKEGTQPDRLTWNLFKTIYHSKYVKVSYTDTRRREFLNLTQGDLLVVEYEAEFIILSRYKRGVAVTKYEHGVRFEDGLCDSLRVLIAPQGERDFSASIEKAKIAGEVKRSERPNREKRNAKRDSEPTNVGLRPKKKARTDGPVRVGPTVAVPVGVVMCQLCNRRHPSKCWRATEACLRCGSTEHRVKDCPLRGNQVQVRLLRLHSRREGYISHLGAEDRLGVVMVWVEVREHQAEHHVRLDCAEKRVVLRTEEDNEIVVIGKRWNYLSNVISALVAEKLVRKRCEVFMAYISVSNFVDSLVKDIRTVRGFPYVFPEELPRLPLSRELEFGIELIPGVALVSIAPYRMASKELAELKA</sequence>
<reference evidence="5" key="2">
    <citation type="submission" date="2025-08" db="UniProtKB">
        <authorList>
            <consortium name="RefSeq"/>
        </authorList>
    </citation>
    <scope>IDENTIFICATION</scope>
</reference>
<evidence type="ECO:0000256" key="2">
    <source>
        <dbReference type="SAM" id="MobiDB-lite"/>
    </source>
</evidence>
<keyword evidence="4" id="KW-1185">Reference proteome</keyword>
<protein>
    <recommendedName>
        <fullName evidence="3">CCHC-type domain-containing protein</fullName>
    </recommendedName>
</protein>
<name>A0A1U8N798_GOSHI</name>
<dbReference type="KEGG" id="ghi:107944356"/>
<proteinExistence type="predicted"/>
<evidence type="ECO:0000313" key="4">
    <source>
        <dbReference type="Proteomes" id="UP000818029"/>
    </source>
</evidence>
<evidence type="ECO:0000313" key="5">
    <source>
        <dbReference type="RefSeq" id="XP_016733674.1"/>
    </source>
</evidence>
<evidence type="ECO:0000259" key="3">
    <source>
        <dbReference type="PROSITE" id="PS50158"/>
    </source>
</evidence>
<keyword evidence="1" id="KW-0862">Zinc</keyword>